<protein>
    <submittedName>
        <fullName evidence="2">DsrE/DsrF-like family protein</fullName>
    </submittedName>
</protein>
<name>A0A5C5WEA1_9BACT</name>
<dbReference type="OrthoDB" id="254108at2"/>
<dbReference type="PANTHER" id="PTHR37691:SF1">
    <property type="entry name" value="BLR3518 PROTEIN"/>
    <property type="match status" value="1"/>
</dbReference>
<dbReference type="EMBL" id="SJPI01000003">
    <property type="protein sequence ID" value="TWT49306.1"/>
    <property type="molecule type" value="Genomic_DNA"/>
</dbReference>
<feature type="region of interest" description="Disordered" evidence="1">
    <location>
        <begin position="32"/>
        <end position="63"/>
    </location>
</feature>
<dbReference type="InterPro" id="IPR027396">
    <property type="entry name" value="DsrEFH-like"/>
</dbReference>
<comment type="caution">
    <text evidence="2">The sequence shown here is derived from an EMBL/GenBank/DDBJ whole genome shotgun (WGS) entry which is preliminary data.</text>
</comment>
<dbReference type="Pfam" id="PF02635">
    <property type="entry name" value="DsrE"/>
    <property type="match status" value="1"/>
</dbReference>
<dbReference type="Proteomes" id="UP000316598">
    <property type="component" value="Unassembled WGS sequence"/>
</dbReference>
<keyword evidence="3" id="KW-1185">Reference proteome</keyword>
<dbReference type="SUPFAM" id="SSF75169">
    <property type="entry name" value="DsrEFH-like"/>
    <property type="match status" value="1"/>
</dbReference>
<proteinExistence type="predicted"/>
<accession>A0A5C5WEA1</accession>
<evidence type="ECO:0000256" key="1">
    <source>
        <dbReference type="SAM" id="MobiDB-lite"/>
    </source>
</evidence>
<feature type="compositionally biased region" description="Gly residues" evidence="1">
    <location>
        <begin position="49"/>
        <end position="63"/>
    </location>
</feature>
<dbReference type="AlphaFoldDB" id="A0A5C5WEA1"/>
<evidence type="ECO:0000313" key="3">
    <source>
        <dbReference type="Proteomes" id="UP000316598"/>
    </source>
</evidence>
<evidence type="ECO:0000313" key="2">
    <source>
        <dbReference type="EMBL" id="TWT49306.1"/>
    </source>
</evidence>
<feature type="compositionally biased region" description="Low complexity" evidence="1">
    <location>
        <begin position="32"/>
        <end position="41"/>
    </location>
</feature>
<organism evidence="2 3">
    <name type="scientific">Rubripirellula amarantea</name>
    <dbReference type="NCBI Taxonomy" id="2527999"/>
    <lineage>
        <taxon>Bacteria</taxon>
        <taxon>Pseudomonadati</taxon>
        <taxon>Planctomycetota</taxon>
        <taxon>Planctomycetia</taxon>
        <taxon>Pirellulales</taxon>
        <taxon>Pirellulaceae</taxon>
        <taxon>Rubripirellula</taxon>
    </lineage>
</organism>
<sequence length="388" mass="41682">MVRVIAFVALSFIAISFIGVVDVATVFAQDQSVQDQSVQDQTGDEGAMEGRGSGLGVRRGPGAGRGFGRGFGRGLGRAFGQQQQGAATHGHDDRHGADHEVFQFLLSNHDKIRRSVKELPNGVETLTESDSPEVADKIREHVEWMAYRISNSNPIRMRDPLFAEIFKHTDKIEIVHEDTTNGVRVTETSEDAYVVKLIQAHAKTVSGFVEHGFDEAMKNHAVPDKEESAVAVVSRPKIVGHGDVVQLSNAVQQPRSGTKILVDLTRGGEATGLNEGIEKVAKYVNIYGGAGAEPADVQIAVIFHGDATLAVLNPDAYAKKFSTVGNPNLDLLRRLHECGVELYVCGQSLISKGAKPSEVAVFVETSVSAITTVANLQADGYAYVPLGN</sequence>
<gene>
    <name evidence="2" type="ORF">Pla22_45000</name>
</gene>
<dbReference type="InterPro" id="IPR003787">
    <property type="entry name" value="Sulphur_relay_DsrE/F-like"/>
</dbReference>
<reference evidence="2 3" key="1">
    <citation type="submission" date="2019-02" db="EMBL/GenBank/DDBJ databases">
        <title>Deep-cultivation of Planctomycetes and their phenomic and genomic characterization uncovers novel biology.</title>
        <authorList>
            <person name="Wiegand S."/>
            <person name="Jogler M."/>
            <person name="Boedeker C."/>
            <person name="Pinto D."/>
            <person name="Vollmers J."/>
            <person name="Rivas-Marin E."/>
            <person name="Kohn T."/>
            <person name="Peeters S.H."/>
            <person name="Heuer A."/>
            <person name="Rast P."/>
            <person name="Oberbeckmann S."/>
            <person name="Bunk B."/>
            <person name="Jeske O."/>
            <person name="Meyerdierks A."/>
            <person name="Storesund J.E."/>
            <person name="Kallscheuer N."/>
            <person name="Luecker S."/>
            <person name="Lage O.M."/>
            <person name="Pohl T."/>
            <person name="Merkel B.J."/>
            <person name="Hornburger P."/>
            <person name="Mueller R.-W."/>
            <person name="Bruemmer F."/>
            <person name="Labrenz M."/>
            <person name="Spormann A.M."/>
            <person name="Op Den Camp H."/>
            <person name="Overmann J."/>
            <person name="Amann R."/>
            <person name="Jetten M.S.M."/>
            <person name="Mascher T."/>
            <person name="Medema M.H."/>
            <person name="Devos D.P."/>
            <person name="Kaster A.-K."/>
            <person name="Ovreas L."/>
            <person name="Rohde M."/>
            <person name="Galperin M.Y."/>
            <person name="Jogler C."/>
        </authorList>
    </citation>
    <scope>NUCLEOTIDE SEQUENCE [LARGE SCALE GENOMIC DNA]</scope>
    <source>
        <strain evidence="2 3">Pla22</strain>
    </source>
</reference>
<dbReference type="Gene3D" id="3.40.1260.10">
    <property type="entry name" value="DsrEFH-like"/>
    <property type="match status" value="1"/>
</dbReference>
<dbReference type="PANTHER" id="PTHR37691">
    <property type="entry name" value="BLR3518 PROTEIN"/>
    <property type="match status" value="1"/>
</dbReference>
<dbReference type="RefSeq" id="WP_146516841.1">
    <property type="nucleotide sequence ID" value="NZ_SJPI01000003.1"/>
</dbReference>